<reference evidence="6" key="1">
    <citation type="submission" date="2020-11" db="EMBL/GenBank/DDBJ databases">
        <title>Gallus gallus (Chicken) genome, bGalGal1, GRCg7b, maternal haplotype autosomes + Z &amp; W.</title>
        <authorList>
            <person name="Warren W."/>
            <person name="Formenti G."/>
            <person name="Fedrigo O."/>
            <person name="Haase B."/>
            <person name="Mountcastle J."/>
            <person name="Balacco J."/>
            <person name="Tracey A."/>
            <person name="Schneider V."/>
            <person name="Okimoto R."/>
            <person name="Cheng H."/>
            <person name="Hawken R."/>
            <person name="Howe K."/>
            <person name="Jarvis E.D."/>
        </authorList>
    </citation>
    <scope>NUCLEOTIDE SEQUENCE [LARGE SCALE GENOMIC DNA]</scope>
    <source>
        <strain evidence="6">Broiler</strain>
    </source>
</reference>
<dbReference type="RefSeq" id="XP_420887.6">
    <property type="nucleotide sequence ID" value="XM_420887.8"/>
</dbReference>
<dbReference type="GO" id="GO:0005829">
    <property type="term" value="C:cytosol"/>
    <property type="evidence" value="ECO:0000318"/>
    <property type="project" value="GO_Central"/>
</dbReference>
<comment type="subcellular location">
    <subcellularLocation>
        <location evidence="1">Cytoplasm</location>
        <location evidence="1">Cytoskeleton</location>
        <location evidence="1">Microtubule organizing center</location>
        <location evidence="1">Centrosome</location>
    </subcellularLocation>
</comment>
<evidence type="ECO:0000256" key="2">
    <source>
        <dbReference type="ARBA" id="ARBA00022490"/>
    </source>
</evidence>
<feature type="compositionally biased region" description="Polar residues" evidence="4">
    <location>
        <begin position="2037"/>
        <end position="2067"/>
    </location>
</feature>
<dbReference type="Proteomes" id="UP000000539">
    <property type="component" value="Chromosome 4"/>
</dbReference>
<dbReference type="GlyGen" id="A0A8V0ZBZ5">
    <property type="glycosylation" value="2 sites"/>
</dbReference>
<reference evidence="6" key="2">
    <citation type="submission" date="2025-08" db="UniProtKB">
        <authorList>
            <consortium name="Ensembl"/>
        </authorList>
    </citation>
    <scope>IDENTIFICATION</scope>
    <source>
        <strain evidence="6">broiler</strain>
    </source>
</reference>
<feature type="compositionally biased region" description="Polar residues" evidence="4">
    <location>
        <begin position="2010"/>
        <end position="2021"/>
    </location>
</feature>
<feature type="compositionally biased region" description="Low complexity" evidence="4">
    <location>
        <begin position="2562"/>
        <end position="2576"/>
    </location>
</feature>
<gene>
    <name evidence="6" type="primary">ALMS1</name>
</gene>
<keyword evidence="2" id="KW-0963">Cytoplasm</keyword>
<dbReference type="InterPro" id="IPR029299">
    <property type="entry name" value="ALMS_motif"/>
</dbReference>
<feature type="region of interest" description="Disordered" evidence="4">
    <location>
        <begin position="2604"/>
        <end position="2627"/>
    </location>
</feature>
<sequence length="2887" mass="317410">MEPGEEVEDEEEEQSVPPIATTPPRRSWREESLSQSSSETQASAASGISLGEAIRQRTAVNQEIDSWYQLPGEVDASRLTAASETKLGLASDRNDLTEFPTLEEGVLPSAETSRRQHPEDTVHGLLLDIQDSQLSPCLPLLMYSTPGQRILDETLFQQSERDFIHLRGVPDVSGASEQHSNRLHVAEAAWLTDVETPSDAPSDCYSLSQHPLSFRQTEPGDASYLSQQASRFSERLLMNKKASEDCRNDTNEKSSIPHMGDKAMNQTEASLAKQTCGTSAEDACFTCNNNVLAPVFELSEKEKELLRRDEFSSSENSSCKAALTKNSGKSEREMQMEKVKMAESESEGCLRHPERLEKEKAPELGSSKALSDDLKKDSCKNSGAQGMFSAKTSEITRESKECRVGLNDFGSMKFVAVTNELQGAFLDREAKQGVREEELSPIVPSSSDSAPKQLAVTNVESPSCTENAQVEVQPGVRKAELTISDVSIERGHKVTDISPSLNFTVDDGSFFRHFSHPSYQSTPGILLKNVKTDPGAHVIKSDVHAPPLCLNEDNSGNSLSSTPTSGEKQRSLQCAQKENNKHFDSLKLKYPHTGRIQSLPSLYFMEKVDTWNMSQPENMSDALASRDQSVISHRKKAYSVVARSANNILSMQNSSRNPEVHVAAPSGETHSLENIHFHDKISERVHPLTRSQSDNSVHVASKNNSQTDVVQPVNREAMQPLEGKSNVSGVPENRLGGSLIHKLTTEIASLSVDKGAEGSSVGQSSYPNASIPSERVAHLIKEDGNSPTDDQKRCDGLENPRLPHNLDIGHVSVDNVGDISPDSLNLPACSGESSHGALGSPVITRHFFTSAGDDNFIPSSTATVLETPEKEELNIEERIPIYLRNLGIDQSPGTILTPFVPRGPIREVEFSPSDLRTLKDSTDTLTRTIQQPQGDLLTAVDVIQTSFNSGTSTVSISIPMNSETDSDTFSPRELSPRFSIPFGEKPKSQCTMSCHKVEATTPLSTQWETECSVVSKLAEPSQHLQTVSPDCHSNRESPMLVAKGVQDLLAKKELKDMSGSSQRWTASSSAGVKDEQGRGSQTSSEGSEKNKGQESDYLIGSGALQEIRKLLAEAENIAGSWHDPVFSNASSSETESSPVQIEKEDGTKDSELVKDSIAPLQKVMSWAESMNQRSIHEGSITKPQDSCKDDLKWERSFDGGLCSREDVVEMTREFRTGKSVGRSEPEGCSSVTTDRNLPAVVAVAQSSANSEFSTERPSELGSPSPSEPQGSVINVPASFQSKLSKANVAVSKAGGIRESSGSSSGDSLAAHVKNLLGNPLMLLGRTADISGGFQSMMSKTSAAGSKAEGVQESHGSSSGDSLAARVKNLLGDPSESLGSTTDVPGGFQSVLSKPSAAGSKAGGVQESDGSSSADSLAARVKSLLRNGSPLMPATPILRSSDEEERKARAWVKLKLANQSQEAVLDLSEEDRQRIEEIKAELLLSAKKSGQAKGTRSYSSLAASVYSCNQEADEEHSKASSDKRFHSDSQTQAFRTKELLEPSLQHVVPLYRAELSDCCLLKNTQLKSLSTAEPPTCSQHQAIASSRSGCVGLHLPLEKQQDTRVMSFAAASDAQTAKVPSPAQKKLSFPKCSEEMSKQITSITFSSRRRFQSPLTSVVLDGFFSGDDLDEIMPLEMDSVTTEEQSHGKQHWERSETCPLSGSAPAGSQSNEIAFTADKDRFHDVSADGNRAGAYQETDCLSDREPVTVCADERQTPSAKNLDTPSQDVTELDRHSARLLGLDCDRRFSQGMKGLHESHSISSYQQEKSSPTSHIQLCESLEGSDPAIQTDLPKDHGKLLEEEKCPSDAVPFIQKEVSGEQIDAHQHSDEILPTMSPSSPIKKVLSCVHITLSPKCNNSELHRDLNTENEMRLEDKLEVNSQPVPLKTPETLLQADPKLPTADLIPEDQRCSSFPVPSSDPCSVFSSVPSTAGQELLLHGSEKLQAMSSGGCSLKNICSCTDPAKSRKSTSDATTQITTESPGKTTFSAEIYVNSQDIESSAHQSSTQKAKEFPQNTTSSLNRTSSFPRQGAGQPLLLPYKPSGSTEMYYVPYLKAGAKISPLGSENNGSNDALPPGLPANVLGIQDDKPPDTTAIKHKEGVCSERAKPKLAWAEEQMIAQEGAPGSHRLKSVNATHSVFKSAQFYLHHPVPTCENYLLSNSELSEDSSGVGHTGISSSTVIQNRKKAHRHRRVFSAHHKKDGEREFFPLTAEADYSKNEDLNVDTSLNNETPGEELLQRGRREADQMAACSQMSNLRENVVKDLPLRQRTHSAGSLDELWVKFLERQKRYQQHHFRRNGELTLVERLDRLARVLQNPIRYTLIPAKSERSASENTSEVKEQEKIRLPEKSMAESTLGPHAARVKERPRINCRERSFVELRKDRSGEKVTCHTNEISEHRQYLDTCSDTCSETRLSKDLCTTISSTISESDAVTQTDIETTTQTEVSSSVSTIDTARLVRAFGHRRVQVSPRLSQLYHTIHQQKSRSEKWDEESSGVRDVEHPKVASERHRKQKETQKALDPALTSSGSWGPSSALSNKRRARMLNKGIQAGDLEIVNGATKKNTRDVGVTFPTPRSIQPNQRPRDPWHRVDGIFGESDGMVTDHQAAGSKGKQKGQPGNFFMEKRTKRSRLHLPQGISWFVQAEDLKFESRKENRSNSIPGPGSSWFEPFTTTKPWREPLREKNFQEQQYSKVTQSAVPERDAETRPTRPTVKLTLQEALAVHRPDFISRSGERVKHLKLVMEERRIQSALQSEQEELFNPPEKRKGYRNASHVLPGRGHLIKEKRRAIPKSEMVQRSKRIYEQLPEVQKKREEEKRKSEYNSYRLKAQLYKMKITNRVLGRKVPWN</sequence>
<dbReference type="CTD" id="7840"/>
<feature type="compositionally biased region" description="Basic and acidic residues" evidence="4">
    <location>
        <begin position="2534"/>
        <end position="2557"/>
    </location>
</feature>
<evidence type="ECO:0000256" key="1">
    <source>
        <dbReference type="ARBA" id="ARBA00004300"/>
    </source>
</evidence>
<evidence type="ECO:0000313" key="6">
    <source>
        <dbReference type="Ensembl" id="ENSGALP00010026017.1"/>
    </source>
</evidence>
<reference evidence="6" key="3">
    <citation type="submission" date="2025-09" db="UniProtKB">
        <authorList>
            <consortium name="Ensembl"/>
        </authorList>
    </citation>
    <scope>IDENTIFICATION</scope>
    <source>
        <strain evidence="6">broiler</strain>
    </source>
</reference>
<dbReference type="FunCoup" id="A0A8V0ZBZ5">
    <property type="interactions" value="1108"/>
</dbReference>
<keyword evidence="3" id="KW-0206">Cytoskeleton</keyword>
<feature type="compositionally biased region" description="Polar residues" evidence="4">
    <location>
        <begin position="1058"/>
        <end position="1070"/>
    </location>
</feature>
<organism evidence="6 7">
    <name type="scientific">Gallus gallus</name>
    <name type="common">Chicken</name>
    <dbReference type="NCBI Taxonomy" id="9031"/>
    <lineage>
        <taxon>Eukaryota</taxon>
        <taxon>Metazoa</taxon>
        <taxon>Chordata</taxon>
        <taxon>Craniata</taxon>
        <taxon>Vertebrata</taxon>
        <taxon>Euteleostomi</taxon>
        <taxon>Archelosauria</taxon>
        <taxon>Archosauria</taxon>
        <taxon>Dinosauria</taxon>
        <taxon>Saurischia</taxon>
        <taxon>Theropoda</taxon>
        <taxon>Coelurosauria</taxon>
        <taxon>Aves</taxon>
        <taxon>Neognathae</taxon>
        <taxon>Galloanserae</taxon>
        <taxon>Galliformes</taxon>
        <taxon>Phasianidae</taxon>
        <taxon>Phasianinae</taxon>
        <taxon>Gallus</taxon>
    </lineage>
</organism>
<evidence type="ECO:0000313" key="7">
    <source>
        <dbReference type="Proteomes" id="UP000000539"/>
    </source>
</evidence>
<dbReference type="PANTHER" id="PTHR21553:SF22">
    <property type="entry name" value="CENTROSOME-ASSOCIATED PROTEIN ALMS1"/>
    <property type="match status" value="1"/>
</dbReference>
<feature type="region of interest" description="Disordered" evidence="4">
    <location>
        <begin position="341"/>
        <end position="377"/>
    </location>
</feature>
<feature type="compositionally biased region" description="Acidic residues" evidence="4">
    <location>
        <begin position="1"/>
        <end position="14"/>
    </location>
</feature>
<evidence type="ECO:0000256" key="3">
    <source>
        <dbReference type="ARBA" id="ARBA00023212"/>
    </source>
</evidence>
<dbReference type="GO" id="GO:0046599">
    <property type="term" value="P:regulation of centriole replication"/>
    <property type="evidence" value="ECO:0000318"/>
    <property type="project" value="GO_Central"/>
</dbReference>
<evidence type="ECO:0000256" key="4">
    <source>
        <dbReference type="SAM" id="MobiDB-lite"/>
    </source>
</evidence>
<feature type="compositionally biased region" description="Basic and acidic residues" evidence="4">
    <location>
        <begin position="1141"/>
        <end position="1151"/>
    </location>
</feature>
<dbReference type="OrthoDB" id="9113790at2759"/>
<dbReference type="GO" id="GO:0005813">
    <property type="term" value="C:centrosome"/>
    <property type="evidence" value="ECO:0000318"/>
    <property type="project" value="GO_Central"/>
</dbReference>
<feature type="region of interest" description="Disordered" evidence="4">
    <location>
        <begin position="2728"/>
        <end position="2748"/>
    </location>
</feature>
<dbReference type="Pfam" id="PF15309">
    <property type="entry name" value="ALMS_motif"/>
    <property type="match status" value="1"/>
</dbReference>
<feature type="region of interest" description="Disordered" evidence="4">
    <location>
        <begin position="92"/>
        <end position="116"/>
    </location>
</feature>
<dbReference type="GeneID" id="422949"/>
<feature type="region of interest" description="Disordered" evidence="4">
    <location>
        <begin position="1244"/>
        <end position="1273"/>
    </location>
</feature>
<feature type="region of interest" description="Disordered" evidence="4">
    <location>
        <begin position="546"/>
        <end position="574"/>
    </location>
</feature>
<feature type="region of interest" description="Disordered" evidence="4">
    <location>
        <begin position="2001"/>
        <end position="2021"/>
    </location>
</feature>
<feature type="region of interest" description="Disordered" evidence="4">
    <location>
        <begin position="1679"/>
        <end position="1708"/>
    </location>
</feature>
<feature type="compositionally biased region" description="Basic and acidic residues" evidence="4">
    <location>
        <begin position="341"/>
        <end position="362"/>
    </location>
</feature>
<evidence type="ECO:0000259" key="5">
    <source>
        <dbReference type="Pfam" id="PF15309"/>
    </source>
</evidence>
<name>A0A8V0ZBZ5_CHICK</name>
<feature type="compositionally biased region" description="Polar residues" evidence="4">
    <location>
        <begin position="552"/>
        <end position="574"/>
    </location>
</feature>
<accession>A0A8V0ZBZ5</accession>
<feature type="compositionally biased region" description="Basic and acidic residues" evidence="4">
    <location>
        <begin position="1683"/>
        <end position="1695"/>
    </location>
</feature>
<dbReference type="GO" id="GO:0005814">
    <property type="term" value="C:centriole"/>
    <property type="evidence" value="ECO:0000318"/>
    <property type="project" value="GO_Central"/>
</dbReference>
<keyword evidence="7" id="KW-1185">Reference proteome</keyword>
<dbReference type="Ensembl" id="ENSGALT00010043729.1">
    <property type="protein sequence ID" value="ENSGALP00010026017.1"/>
    <property type="gene ID" value="ENSGALG00010018087.1"/>
</dbReference>
<feature type="region of interest" description="Disordered" evidence="4">
    <location>
        <begin position="1055"/>
        <end position="1096"/>
    </location>
</feature>
<feature type="compositionally biased region" description="Low complexity" evidence="4">
    <location>
        <begin position="1127"/>
        <end position="1137"/>
    </location>
</feature>
<feature type="compositionally biased region" description="Polar residues" evidence="4">
    <location>
        <begin position="2728"/>
        <end position="2737"/>
    </location>
</feature>
<feature type="region of interest" description="Disordered" evidence="4">
    <location>
        <begin position="1"/>
        <end position="49"/>
    </location>
</feature>
<feature type="compositionally biased region" description="Low complexity" evidence="4">
    <location>
        <begin position="1259"/>
        <end position="1271"/>
    </location>
</feature>
<dbReference type="GeneTree" id="ENSGT00940000153123"/>
<feature type="region of interest" description="Disordered" evidence="4">
    <location>
        <begin position="1340"/>
        <end position="1415"/>
    </location>
</feature>
<feature type="region of interest" description="Disordered" evidence="4">
    <location>
        <begin position="1122"/>
        <end position="1151"/>
    </location>
</feature>
<feature type="compositionally biased region" description="Low complexity" evidence="4">
    <location>
        <begin position="33"/>
        <end position="46"/>
    </location>
</feature>
<proteinExistence type="predicted"/>
<feature type="domain" description="ALMS motif" evidence="5">
    <location>
        <begin position="2752"/>
        <end position="2883"/>
    </location>
</feature>
<feature type="region of interest" description="Disordered" evidence="4">
    <location>
        <begin position="2037"/>
        <end position="2078"/>
    </location>
</feature>
<dbReference type="OMA" id="HPIHHST"/>
<feature type="region of interest" description="Disordered" evidence="4">
    <location>
        <begin position="2519"/>
        <end position="2576"/>
    </location>
</feature>
<protein>
    <submittedName>
        <fullName evidence="6">ALMS1 centrosome and basal body associated protein</fullName>
    </submittedName>
</protein>
<dbReference type="PANTHER" id="PTHR21553">
    <property type="entry name" value="ALMS1-RELATED"/>
    <property type="match status" value="1"/>
</dbReference>